<dbReference type="SUPFAM" id="SSF52540">
    <property type="entry name" value="P-loop containing nucleoside triphosphate hydrolases"/>
    <property type="match status" value="1"/>
</dbReference>
<proteinExistence type="inferred from homology"/>
<dbReference type="InterPro" id="IPR036028">
    <property type="entry name" value="SH3-like_dom_sf"/>
</dbReference>
<dbReference type="PROSITE" id="PS51022">
    <property type="entry name" value="L27"/>
    <property type="match status" value="1"/>
</dbReference>
<dbReference type="InterPro" id="IPR020590">
    <property type="entry name" value="Guanylate_kinase_CS"/>
</dbReference>
<dbReference type="InterPro" id="IPR036034">
    <property type="entry name" value="PDZ_sf"/>
</dbReference>
<dbReference type="Gene3D" id="2.30.30.40">
    <property type="entry name" value="SH3 Domains"/>
    <property type="match status" value="1"/>
</dbReference>
<dbReference type="Pfam" id="PF02828">
    <property type="entry name" value="L27"/>
    <property type="match status" value="1"/>
</dbReference>
<dbReference type="InterPro" id="IPR004172">
    <property type="entry name" value="L27_dom"/>
</dbReference>
<dbReference type="AlphaFoldDB" id="A0AAX7TU08"/>
<dbReference type="SMART" id="SM00072">
    <property type="entry name" value="GuKc"/>
    <property type="match status" value="1"/>
</dbReference>
<dbReference type="InterPro" id="IPR027417">
    <property type="entry name" value="P-loop_NTPase"/>
</dbReference>
<feature type="domain" description="L27" evidence="7">
    <location>
        <begin position="69"/>
        <end position="126"/>
    </location>
</feature>
<dbReference type="PROSITE" id="PS00856">
    <property type="entry name" value="GUANYLATE_KINASE_1"/>
    <property type="match status" value="1"/>
</dbReference>
<dbReference type="SUPFAM" id="SSF101288">
    <property type="entry name" value="L27 domain"/>
    <property type="match status" value="1"/>
</dbReference>
<evidence type="ECO:0000256" key="1">
    <source>
        <dbReference type="ARBA" id="ARBA00007014"/>
    </source>
</evidence>
<evidence type="ECO:0000256" key="2">
    <source>
        <dbReference type="ARBA" id="ARBA00022443"/>
    </source>
</evidence>
<evidence type="ECO:0000256" key="3">
    <source>
        <dbReference type="PROSITE-ProRule" id="PRU00192"/>
    </source>
</evidence>
<dbReference type="InterPro" id="IPR008145">
    <property type="entry name" value="GK/Ca_channel_bsu"/>
</dbReference>
<accession>A0AAX7TU08</accession>
<name>A0AAX7TU08_ASTCA</name>
<dbReference type="SMART" id="SM00326">
    <property type="entry name" value="SH3"/>
    <property type="match status" value="1"/>
</dbReference>
<protein>
    <recommendedName>
        <fullName evidence="10">Membrane protein, palmitoylated 7b (MAGUK p55 subfamily member 7)</fullName>
    </recommendedName>
</protein>
<dbReference type="InterPro" id="IPR001478">
    <property type="entry name" value="PDZ"/>
</dbReference>
<dbReference type="Proteomes" id="UP000265100">
    <property type="component" value="Chromosome 18"/>
</dbReference>
<evidence type="ECO:0000259" key="4">
    <source>
        <dbReference type="PROSITE" id="PS50002"/>
    </source>
</evidence>
<keyword evidence="9" id="KW-1185">Reference proteome</keyword>
<dbReference type="SUPFAM" id="SSF50156">
    <property type="entry name" value="PDZ domain-like"/>
    <property type="match status" value="1"/>
</dbReference>
<dbReference type="Ensembl" id="ENSACLT00000080884.1">
    <property type="protein sequence ID" value="ENSACLP00000060052.1"/>
    <property type="gene ID" value="ENSACLG00000015199.2"/>
</dbReference>
<dbReference type="RefSeq" id="XP_026004771.1">
    <property type="nucleotide sequence ID" value="XM_026148986.1"/>
</dbReference>
<dbReference type="PROSITE" id="PS50106">
    <property type="entry name" value="PDZ"/>
    <property type="match status" value="1"/>
</dbReference>
<dbReference type="GeneID" id="113010113"/>
<evidence type="ECO:0000313" key="9">
    <source>
        <dbReference type="Proteomes" id="UP000265100"/>
    </source>
</evidence>
<dbReference type="SMART" id="SM00569">
    <property type="entry name" value="L27"/>
    <property type="match status" value="2"/>
</dbReference>
<dbReference type="CDD" id="cd00071">
    <property type="entry name" value="GMPK"/>
    <property type="match status" value="1"/>
</dbReference>
<comment type="similarity">
    <text evidence="1">Belongs to the MAGUK family.</text>
</comment>
<reference evidence="8" key="1">
    <citation type="submission" date="2018-05" db="EMBL/GenBank/DDBJ databases">
        <authorList>
            <person name="Datahose"/>
        </authorList>
    </citation>
    <scope>NUCLEOTIDE SEQUENCE</scope>
</reference>
<dbReference type="Pfam" id="PF00625">
    <property type="entry name" value="Guanylate_kin"/>
    <property type="match status" value="1"/>
</dbReference>
<feature type="domain" description="Guanylate kinase-like" evidence="5">
    <location>
        <begin position="395"/>
        <end position="587"/>
    </location>
</feature>
<dbReference type="FunFam" id="3.30.63.10:FF:000002">
    <property type="entry name" value="Guanylate kinase 1"/>
    <property type="match status" value="1"/>
</dbReference>
<organism evidence="8 9">
    <name type="scientific">Astatotilapia calliptera</name>
    <name type="common">Eastern happy</name>
    <name type="synonym">Chromis callipterus</name>
    <dbReference type="NCBI Taxonomy" id="8154"/>
    <lineage>
        <taxon>Eukaryota</taxon>
        <taxon>Metazoa</taxon>
        <taxon>Chordata</taxon>
        <taxon>Craniata</taxon>
        <taxon>Vertebrata</taxon>
        <taxon>Euteleostomi</taxon>
        <taxon>Actinopterygii</taxon>
        <taxon>Neopterygii</taxon>
        <taxon>Teleostei</taxon>
        <taxon>Neoteleostei</taxon>
        <taxon>Acanthomorphata</taxon>
        <taxon>Ovalentaria</taxon>
        <taxon>Cichlomorphae</taxon>
        <taxon>Cichliformes</taxon>
        <taxon>Cichlidae</taxon>
        <taxon>African cichlids</taxon>
        <taxon>Pseudocrenilabrinae</taxon>
        <taxon>Haplochromini</taxon>
        <taxon>Astatotilapia</taxon>
    </lineage>
</organism>
<dbReference type="InterPro" id="IPR014775">
    <property type="entry name" value="L27_C"/>
</dbReference>
<dbReference type="InterPro" id="IPR001452">
    <property type="entry name" value="SH3_domain"/>
</dbReference>
<keyword evidence="2 3" id="KW-0728">SH3 domain</keyword>
<sequence>MGWTVSGGMLNQTEHRGMCMLLSSMMSGTEPHTDREEDYRFLHSMLMEKKLHLLFKIHEQLKRFEKRSPVPVQEHAANLASSLAEELIYQGWREEVKELLALISKPHFQSLLHVHDAVAQRDFEPVLPPIPDDALEDEEDSVKIVSLVKTKEPLGATVKRDTSTGAIVVARIMRGGAADKSGLIHEGDELKEVNGVPLEHRKPKEILPLLARSKDEVRFKIIPAYSREEMSTTKQKLFVRALFDYDPNQDPSIPCKDAALTFKRGDVLQIVSMEDDTWWQACHLEDSNGGAGLIPSKELHERRVALQRPKALFQPQRVKPPEEGEVFPVTEDADYRAITGIHVAGLRRSFRLGRKSSWAKEAARFRRWSAGVHSSICPPTYIEVIPYHREPKDRHRVVILVGPSGVGVNELKRRLLISDPDRYGVTVPHTTREKKRQESEGVDYHFVSVHMFEELILSHRLIEYGSYRGHYYGTSLDSVHRVMAEGKVCLLDVHPSKIKRVYTSEFKPYVVFVKPPRIEELRLTRRRAKFVCDEEDINQVRIFSEADFEDMIDLAENMERQYGHLFDKVIVNGDIASAFRELRSDLEKIQEARVQWVPTEWSFSSPTKARRSCSHLPSWI</sequence>
<dbReference type="PANTHER" id="PTHR23122">
    <property type="entry name" value="MEMBRANE-ASSOCIATED GUANYLATE KINASE MAGUK"/>
    <property type="match status" value="1"/>
</dbReference>
<reference evidence="8" key="2">
    <citation type="submission" date="2025-08" db="UniProtKB">
        <authorList>
            <consortium name="Ensembl"/>
        </authorList>
    </citation>
    <scope>IDENTIFICATION</scope>
</reference>
<feature type="domain" description="PDZ" evidence="6">
    <location>
        <begin position="144"/>
        <end position="225"/>
    </location>
</feature>
<dbReference type="InterPro" id="IPR036892">
    <property type="entry name" value="L27_dom_sf"/>
</dbReference>
<dbReference type="Gene3D" id="2.30.42.10">
    <property type="match status" value="1"/>
</dbReference>
<dbReference type="GeneTree" id="ENSGT00940000156232"/>
<dbReference type="InterPro" id="IPR008144">
    <property type="entry name" value="Guanylate_kin-like_dom"/>
</dbReference>
<evidence type="ECO:0000259" key="5">
    <source>
        <dbReference type="PROSITE" id="PS50052"/>
    </source>
</evidence>
<dbReference type="Pfam" id="PF00595">
    <property type="entry name" value="PDZ"/>
    <property type="match status" value="1"/>
</dbReference>
<reference evidence="8" key="3">
    <citation type="submission" date="2025-09" db="UniProtKB">
        <authorList>
            <consortium name="Ensembl"/>
        </authorList>
    </citation>
    <scope>IDENTIFICATION</scope>
</reference>
<evidence type="ECO:0000313" key="8">
    <source>
        <dbReference type="Ensembl" id="ENSACLP00000060052.1"/>
    </source>
</evidence>
<dbReference type="Gene3D" id="3.40.50.300">
    <property type="entry name" value="P-loop containing nucleotide triphosphate hydrolases"/>
    <property type="match status" value="1"/>
</dbReference>
<evidence type="ECO:0000259" key="7">
    <source>
        <dbReference type="PROSITE" id="PS51022"/>
    </source>
</evidence>
<feature type="domain" description="SH3" evidence="4">
    <location>
        <begin position="234"/>
        <end position="304"/>
    </location>
</feature>
<dbReference type="SUPFAM" id="SSF50044">
    <property type="entry name" value="SH3-domain"/>
    <property type="match status" value="1"/>
</dbReference>
<dbReference type="PROSITE" id="PS50052">
    <property type="entry name" value="GUANYLATE_KINASE_2"/>
    <property type="match status" value="1"/>
</dbReference>
<evidence type="ECO:0008006" key="10">
    <source>
        <dbReference type="Google" id="ProtNLM"/>
    </source>
</evidence>
<dbReference type="InterPro" id="IPR050716">
    <property type="entry name" value="MAGUK"/>
</dbReference>
<dbReference type="SMART" id="SM00228">
    <property type="entry name" value="PDZ"/>
    <property type="match status" value="1"/>
</dbReference>
<dbReference type="CDD" id="cd11862">
    <property type="entry name" value="SH3_MPP"/>
    <property type="match status" value="1"/>
</dbReference>
<evidence type="ECO:0000259" key="6">
    <source>
        <dbReference type="PROSITE" id="PS50106"/>
    </source>
</evidence>
<dbReference type="PROSITE" id="PS50002">
    <property type="entry name" value="SH3"/>
    <property type="match status" value="1"/>
</dbReference>
<dbReference type="Pfam" id="PF00018">
    <property type="entry name" value="SH3_1"/>
    <property type="match status" value="1"/>
</dbReference>
<dbReference type="Gene3D" id="1.10.287.650">
    <property type="entry name" value="L27 domain"/>
    <property type="match status" value="1"/>
</dbReference>
<dbReference type="CDD" id="cd06799">
    <property type="entry name" value="PDZ_MPP3-MPP4-MPP7-like"/>
    <property type="match status" value="1"/>
</dbReference>